<feature type="signal peptide" evidence="2">
    <location>
        <begin position="1"/>
        <end position="28"/>
    </location>
</feature>
<proteinExistence type="predicted"/>
<name>A0AAN8F1J1_TRICO</name>
<feature type="compositionally biased region" description="Basic residues" evidence="1">
    <location>
        <begin position="34"/>
        <end position="52"/>
    </location>
</feature>
<dbReference type="Proteomes" id="UP001331761">
    <property type="component" value="Unassembled WGS sequence"/>
</dbReference>
<keyword evidence="4" id="KW-1185">Reference proteome</keyword>
<reference evidence="3 4" key="1">
    <citation type="submission" date="2019-10" db="EMBL/GenBank/DDBJ databases">
        <title>Assembly and Annotation for the nematode Trichostrongylus colubriformis.</title>
        <authorList>
            <person name="Martin J."/>
        </authorList>
    </citation>
    <scope>NUCLEOTIDE SEQUENCE [LARGE SCALE GENOMIC DNA]</scope>
    <source>
        <strain evidence="3">G859</strain>
        <tissue evidence="3">Whole worm</tissue>
    </source>
</reference>
<evidence type="ECO:0000313" key="3">
    <source>
        <dbReference type="EMBL" id="KAK5967149.1"/>
    </source>
</evidence>
<organism evidence="3 4">
    <name type="scientific">Trichostrongylus colubriformis</name>
    <name type="common">Black scour worm</name>
    <dbReference type="NCBI Taxonomy" id="6319"/>
    <lineage>
        <taxon>Eukaryota</taxon>
        <taxon>Metazoa</taxon>
        <taxon>Ecdysozoa</taxon>
        <taxon>Nematoda</taxon>
        <taxon>Chromadorea</taxon>
        <taxon>Rhabditida</taxon>
        <taxon>Rhabditina</taxon>
        <taxon>Rhabditomorpha</taxon>
        <taxon>Strongyloidea</taxon>
        <taxon>Trichostrongylidae</taxon>
        <taxon>Trichostrongylus</taxon>
    </lineage>
</organism>
<feature type="region of interest" description="Disordered" evidence="1">
    <location>
        <begin position="34"/>
        <end position="54"/>
    </location>
</feature>
<feature type="chain" id="PRO_5043005491" evidence="2">
    <location>
        <begin position="29"/>
        <end position="87"/>
    </location>
</feature>
<evidence type="ECO:0000313" key="4">
    <source>
        <dbReference type="Proteomes" id="UP001331761"/>
    </source>
</evidence>
<dbReference type="EMBL" id="WIXE01022771">
    <property type="protein sequence ID" value="KAK5967149.1"/>
    <property type="molecule type" value="Genomic_DNA"/>
</dbReference>
<dbReference type="AlphaFoldDB" id="A0AAN8F1J1"/>
<evidence type="ECO:0000256" key="2">
    <source>
        <dbReference type="SAM" id="SignalP"/>
    </source>
</evidence>
<gene>
    <name evidence="3" type="ORF">GCK32_015078</name>
</gene>
<accession>A0AAN8F1J1</accession>
<comment type="caution">
    <text evidence="3">The sequence shown here is derived from an EMBL/GenBank/DDBJ whole genome shotgun (WGS) entry which is preliminary data.</text>
</comment>
<keyword evidence="2" id="KW-0732">Signal</keyword>
<evidence type="ECO:0000256" key="1">
    <source>
        <dbReference type="SAM" id="MobiDB-lite"/>
    </source>
</evidence>
<protein>
    <submittedName>
        <fullName evidence="3">Uncharacterized protein</fullName>
    </submittedName>
</protein>
<sequence length="87" mass="10392">MQHKYMGQMRLLLTFALLIALIASLVSAVHRRHHHHHKHIMAPPTHRRRSHNSGKMNIVPPQAQLLRLRHRHFRHDLHLPHDHHLIT</sequence>